<name>A0AAN9V7C0_9PEZI</name>
<protein>
    <recommendedName>
        <fullName evidence="5">BZIP domain-containing protein</fullName>
    </recommendedName>
</protein>
<dbReference type="InterPro" id="IPR005654">
    <property type="entry name" value="ATPase_AFG1-like"/>
</dbReference>
<accession>A0AAN9V7C0</accession>
<feature type="region of interest" description="Disordered" evidence="4">
    <location>
        <begin position="309"/>
        <end position="350"/>
    </location>
</feature>
<keyword evidence="3" id="KW-0067">ATP-binding</keyword>
<gene>
    <name evidence="6" type="ORF">SLS62_003182</name>
</gene>
<sequence>MRPTSTAVSITDPLVKYQALVTTGLYSPDPAQHRLALHLQKIYRRLKNYSPSAEYQTKLKAITRALNQSKKQQDPERSLATASHPIRRNPLFSRFFAQTEGADTLALTRVLTSHEEAININSPRGLFLSGEVGTGKSMLLDLLTDGLPTSRKRRWHFNTFMLYTLSQLERYRKSHSGMETADQQYSLLWMARELIEQSPILTLDEFQLPDKAASKILSNLFTAFFQMGGVLIASSNRVPEELEKAAGFDYASTPAAAAGGSLGQFLGLTKTRGKGELYGPSSDFAAFLEVLKARCEFWQMEGGKDWRRREAGELSSRSTPGLSDNSPSKASSAFDSTAQVPSNGNIAESSHSASVAVTPRHFHLLHEADESSWAESLNTLLPVPLSQVPWESTSLIVYGRTIVIPQQYNGIVYWKFTDLVSPFGPADYISMASTFHTFIIDGIPVLTILKKNEARRLITLLDALYEARCKLVVRAAAGPDDLFFPDAKRAATSATPSSSSSSSAPLTQSPIEGAPVVDADAIHSETIAEAYQDAQSPFRPNISSYGDGDRDDDSSKHGAYDPDHDFQSDFGLGSVAQQQQRDPRLDFSNTSAFTGEDERFAYKRAASRLWELCGAQWHARAGDDWWQPLPAEARHWEKCGPSVSAATVSQPQGAQKLEGSGEGKEEGEEDEKEKEKKRMEEKKREKREKKRKRKKGEEYEDEEESQRKKQAEKNRQAARRERIRRSREEAEMKKAKAKQEKKVKRKEAKKRRKEAARKQKEKRKDELKNKAAAAAEKGGD</sequence>
<proteinExistence type="inferred from homology"/>
<evidence type="ECO:0000256" key="2">
    <source>
        <dbReference type="ARBA" id="ARBA00022741"/>
    </source>
</evidence>
<dbReference type="InterPro" id="IPR004827">
    <property type="entry name" value="bZIP"/>
</dbReference>
<evidence type="ECO:0000256" key="3">
    <source>
        <dbReference type="ARBA" id="ARBA00022840"/>
    </source>
</evidence>
<dbReference type="GO" id="GO:0005739">
    <property type="term" value="C:mitochondrion"/>
    <property type="evidence" value="ECO:0007669"/>
    <property type="project" value="TreeGrafter"/>
</dbReference>
<dbReference type="GO" id="GO:0003700">
    <property type="term" value="F:DNA-binding transcription factor activity"/>
    <property type="evidence" value="ECO:0007669"/>
    <property type="project" value="InterPro"/>
</dbReference>
<comment type="caution">
    <text evidence="6">The sequence shown here is derived from an EMBL/GenBank/DDBJ whole genome shotgun (WGS) entry which is preliminary data.</text>
</comment>
<dbReference type="Pfam" id="PF03969">
    <property type="entry name" value="AFG1_ATPase"/>
    <property type="match status" value="2"/>
</dbReference>
<dbReference type="Gene3D" id="3.40.50.300">
    <property type="entry name" value="P-loop containing nucleotide triphosphate hydrolases"/>
    <property type="match status" value="1"/>
</dbReference>
<feature type="compositionally biased region" description="Polar residues" evidence="4">
    <location>
        <begin position="644"/>
        <end position="653"/>
    </location>
</feature>
<feature type="compositionally biased region" description="Basic residues" evidence="4">
    <location>
        <begin position="741"/>
        <end position="755"/>
    </location>
</feature>
<comment type="similarity">
    <text evidence="1">Belongs to the AFG1 ATPase family.</text>
</comment>
<feature type="compositionally biased region" description="Basic residues" evidence="4">
    <location>
        <begin position="684"/>
        <end position="694"/>
    </location>
</feature>
<evidence type="ECO:0000313" key="6">
    <source>
        <dbReference type="EMBL" id="KAK7754868.1"/>
    </source>
</evidence>
<feature type="domain" description="BZIP" evidence="5">
    <location>
        <begin position="709"/>
        <end position="724"/>
    </location>
</feature>
<feature type="compositionally biased region" description="Basic and acidic residues" evidence="4">
    <location>
        <begin position="705"/>
        <end position="740"/>
    </location>
</feature>
<evidence type="ECO:0000256" key="4">
    <source>
        <dbReference type="SAM" id="MobiDB-lite"/>
    </source>
</evidence>
<evidence type="ECO:0000259" key="5">
    <source>
        <dbReference type="PROSITE" id="PS00036"/>
    </source>
</evidence>
<keyword evidence="2" id="KW-0547">Nucleotide-binding</keyword>
<feature type="compositionally biased region" description="Basic and acidic residues" evidence="4">
    <location>
        <begin position="553"/>
        <end position="567"/>
    </location>
</feature>
<dbReference type="SUPFAM" id="SSF52540">
    <property type="entry name" value="P-loop containing nucleoside triphosphate hydrolases"/>
    <property type="match status" value="1"/>
</dbReference>
<dbReference type="PROSITE" id="PS00036">
    <property type="entry name" value="BZIP_BASIC"/>
    <property type="match status" value="1"/>
</dbReference>
<feature type="compositionally biased region" description="Basic and acidic residues" evidence="4">
    <location>
        <begin position="756"/>
        <end position="769"/>
    </location>
</feature>
<keyword evidence="7" id="KW-1185">Reference proteome</keyword>
<dbReference type="Proteomes" id="UP001320420">
    <property type="component" value="Unassembled WGS sequence"/>
</dbReference>
<organism evidence="6 7">
    <name type="scientific">Diatrype stigma</name>
    <dbReference type="NCBI Taxonomy" id="117547"/>
    <lineage>
        <taxon>Eukaryota</taxon>
        <taxon>Fungi</taxon>
        <taxon>Dikarya</taxon>
        <taxon>Ascomycota</taxon>
        <taxon>Pezizomycotina</taxon>
        <taxon>Sordariomycetes</taxon>
        <taxon>Xylariomycetidae</taxon>
        <taxon>Xylariales</taxon>
        <taxon>Diatrypaceae</taxon>
        <taxon>Diatrype</taxon>
    </lineage>
</organism>
<dbReference type="InterPro" id="IPR027417">
    <property type="entry name" value="P-loop_NTPase"/>
</dbReference>
<feature type="region of interest" description="Disordered" evidence="4">
    <location>
        <begin position="641"/>
        <end position="780"/>
    </location>
</feature>
<reference evidence="6 7" key="1">
    <citation type="submission" date="2024-02" db="EMBL/GenBank/DDBJ databases">
        <title>De novo assembly and annotation of 12 fungi associated with fruit tree decline syndrome in Ontario, Canada.</title>
        <authorList>
            <person name="Sulman M."/>
            <person name="Ellouze W."/>
            <person name="Ilyukhin E."/>
        </authorList>
    </citation>
    <scope>NUCLEOTIDE SEQUENCE [LARGE SCALE GENOMIC DNA]</scope>
    <source>
        <strain evidence="6 7">M11/M66-122</strain>
    </source>
</reference>
<evidence type="ECO:0000313" key="7">
    <source>
        <dbReference type="Proteomes" id="UP001320420"/>
    </source>
</evidence>
<dbReference type="PANTHER" id="PTHR12169">
    <property type="entry name" value="ATPASE N2B"/>
    <property type="match status" value="1"/>
</dbReference>
<dbReference type="GO" id="GO:0005524">
    <property type="term" value="F:ATP binding"/>
    <property type="evidence" value="ECO:0007669"/>
    <property type="project" value="UniProtKB-KW"/>
</dbReference>
<dbReference type="EMBL" id="JAKJXP020000017">
    <property type="protein sequence ID" value="KAK7754868.1"/>
    <property type="molecule type" value="Genomic_DNA"/>
</dbReference>
<feature type="compositionally biased region" description="Polar residues" evidence="4">
    <location>
        <begin position="315"/>
        <end position="350"/>
    </location>
</feature>
<dbReference type="GO" id="GO:0016887">
    <property type="term" value="F:ATP hydrolysis activity"/>
    <property type="evidence" value="ECO:0007669"/>
    <property type="project" value="InterPro"/>
</dbReference>
<feature type="compositionally biased region" description="Low complexity" evidence="4">
    <location>
        <begin position="771"/>
        <end position="780"/>
    </location>
</feature>
<feature type="compositionally biased region" description="Basic and acidic residues" evidence="4">
    <location>
        <begin position="673"/>
        <end position="683"/>
    </location>
</feature>
<evidence type="ECO:0000256" key="1">
    <source>
        <dbReference type="ARBA" id="ARBA00010322"/>
    </source>
</evidence>
<feature type="region of interest" description="Disordered" evidence="4">
    <location>
        <begin position="537"/>
        <end position="570"/>
    </location>
</feature>
<dbReference type="PANTHER" id="PTHR12169:SF2">
    <property type="entry name" value="AFG1P"/>
    <property type="match status" value="1"/>
</dbReference>
<dbReference type="NCBIfam" id="NF040713">
    <property type="entry name" value="ZapE"/>
    <property type="match status" value="1"/>
</dbReference>
<dbReference type="AlphaFoldDB" id="A0AAN9V7C0"/>